<comment type="caution">
    <text evidence="2">The sequence shown here is derived from an EMBL/GenBank/DDBJ whole genome shotgun (WGS) entry which is preliminary data.</text>
</comment>
<dbReference type="RefSeq" id="WP_174513844.1">
    <property type="nucleotide sequence ID" value="NZ_CABFMQ020000131.1"/>
</dbReference>
<protein>
    <submittedName>
        <fullName evidence="2">Uncharacterized protein</fullName>
    </submittedName>
</protein>
<feature type="transmembrane region" description="Helical" evidence="1">
    <location>
        <begin position="77"/>
        <end position="99"/>
    </location>
</feature>
<keyword evidence="3" id="KW-1185">Reference proteome</keyword>
<name>A0A8B6MCW3_METTU</name>
<dbReference type="AlphaFoldDB" id="A0A8B6MCW3"/>
<dbReference type="EMBL" id="CABFMQ020000131">
    <property type="protein sequence ID" value="VTZ52209.1"/>
    <property type="molecule type" value="Genomic_DNA"/>
</dbReference>
<evidence type="ECO:0000256" key="1">
    <source>
        <dbReference type="SAM" id="Phobius"/>
    </source>
</evidence>
<keyword evidence="1" id="KW-0812">Transmembrane</keyword>
<dbReference type="Proteomes" id="UP000485880">
    <property type="component" value="Unassembled WGS sequence"/>
</dbReference>
<reference evidence="2 3" key="1">
    <citation type="submission" date="2019-05" db="EMBL/GenBank/DDBJ databases">
        <authorList>
            <person name="Farhan Ul Haque M."/>
        </authorList>
    </citation>
    <scope>NUCLEOTIDE SEQUENCE [LARGE SCALE GENOMIC DNA]</scope>
    <source>
        <strain evidence="2">2</strain>
    </source>
</reference>
<organism evidence="2 3">
    <name type="scientific">Methylocella tundrae</name>
    <dbReference type="NCBI Taxonomy" id="227605"/>
    <lineage>
        <taxon>Bacteria</taxon>
        <taxon>Pseudomonadati</taxon>
        <taxon>Pseudomonadota</taxon>
        <taxon>Alphaproteobacteria</taxon>
        <taxon>Hyphomicrobiales</taxon>
        <taxon>Beijerinckiaceae</taxon>
        <taxon>Methylocella</taxon>
    </lineage>
</organism>
<evidence type="ECO:0000313" key="2">
    <source>
        <dbReference type="EMBL" id="VTZ52209.1"/>
    </source>
</evidence>
<gene>
    <name evidence="2" type="ORF">MPC4_70097</name>
</gene>
<sequence length="149" mass="15329">MSAANSEVPKTGEISSPVQAHFPPNVLSVSVNAETLNVHPSALAALEKLAQHNPELANKIMDATTHAISKETSARNIAVISTSAVLAVTIGVTALIIIFNGLASGIVFFLCLVAIAAICGAIFAKKAVDLSWTASILGGSAKPDTPERE</sequence>
<keyword evidence="1" id="KW-1133">Transmembrane helix</keyword>
<accession>A0A8B6MCW3</accession>
<proteinExistence type="predicted"/>
<keyword evidence="1" id="KW-0472">Membrane</keyword>
<evidence type="ECO:0000313" key="3">
    <source>
        <dbReference type="Proteomes" id="UP000485880"/>
    </source>
</evidence>
<feature type="transmembrane region" description="Helical" evidence="1">
    <location>
        <begin position="105"/>
        <end position="124"/>
    </location>
</feature>